<keyword evidence="2" id="KW-1185">Reference proteome</keyword>
<dbReference type="PANTHER" id="PTHR35271">
    <property type="entry name" value="ABC TRANSPORTER, SUBSTRATE-BINDING LIPOPROTEIN-RELATED"/>
    <property type="match status" value="1"/>
</dbReference>
<dbReference type="InterPro" id="IPR007487">
    <property type="entry name" value="ABC_transpt-TYRBP-like"/>
</dbReference>
<dbReference type="AlphaFoldDB" id="A0A7D4SZQ9"/>
<proteinExistence type="predicted"/>
<dbReference type="KEGG" id="txa:HQN79_01850"/>
<name>A0A7D4SZQ9_9GAMM</name>
<dbReference type="Proteomes" id="UP000504724">
    <property type="component" value="Chromosome"/>
</dbReference>
<evidence type="ECO:0008006" key="3">
    <source>
        <dbReference type="Google" id="ProtNLM"/>
    </source>
</evidence>
<evidence type="ECO:0000313" key="1">
    <source>
        <dbReference type="EMBL" id="QKI88405.1"/>
    </source>
</evidence>
<dbReference type="EMBL" id="CP054020">
    <property type="protein sequence ID" value="QKI88405.1"/>
    <property type="molecule type" value="Genomic_DNA"/>
</dbReference>
<accession>A0A7D4SZQ9</accession>
<sequence length="311" mass="35437">MDKVKLPKCTYIASYAPGYEWQDRLESALFSTLRKHCEIQTFYMDSKKLNTESQLTASGLKAKQFIEQTQPDLVIVSDDNAVEYVLAPYFNGSELPFIFCGINNSGINYSLPYSNTTGMLEVAPVRQLLELLFQINPGKTHVAYLAGPGTTAAKNVVAFHQIVKEFDIPSSAFQAQTQQDWRQLFKQLQEDENTDIILFDNFASFPEWDRDVNLNWVKRYSKKLTVTNNDWVMPYVMLGLTNKPEEQGTWAGLSAIHTLDGMPIDRQEVVANNSFVFWYNPTLIQESTAPLPNAFLMQAQPYESKEPELDE</sequence>
<protein>
    <recommendedName>
        <fullName evidence="3">ABC-type sugar transport system, substrate-binding protein, contains N-terminal xre family HTH domain</fullName>
    </recommendedName>
</protein>
<dbReference type="RefSeq" id="WP_173284005.1">
    <property type="nucleotide sequence ID" value="NZ_CP054020.1"/>
</dbReference>
<dbReference type="Gene3D" id="3.40.50.2300">
    <property type="match status" value="2"/>
</dbReference>
<reference evidence="1 2" key="1">
    <citation type="submission" date="2020-05" db="EMBL/GenBank/DDBJ databases">
        <title>Thiomicrorhabdus sediminis sp.nov. and Thiomicrorhabdus xiamenensis sp.nov., novel sulfur-oxidizing bacteria isolated from coastal sediment.</title>
        <authorList>
            <person name="Liu X."/>
        </authorList>
    </citation>
    <scope>NUCLEOTIDE SEQUENCE [LARGE SCALE GENOMIC DNA]</scope>
    <source>
        <strain evidence="1 2">G2</strain>
    </source>
</reference>
<gene>
    <name evidence="1" type="ORF">HQN79_01850</name>
</gene>
<dbReference type="PANTHER" id="PTHR35271:SF1">
    <property type="entry name" value="ABC TRANSPORTER, SUBSTRATE-BINDING LIPOPROTEIN"/>
    <property type="match status" value="1"/>
</dbReference>
<evidence type="ECO:0000313" key="2">
    <source>
        <dbReference type="Proteomes" id="UP000504724"/>
    </source>
</evidence>
<organism evidence="1 2">
    <name type="scientific">Thiomicrorhabdus xiamenensis</name>
    <dbReference type="NCBI Taxonomy" id="2739063"/>
    <lineage>
        <taxon>Bacteria</taxon>
        <taxon>Pseudomonadati</taxon>
        <taxon>Pseudomonadota</taxon>
        <taxon>Gammaproteobacteria</taxon>
        <taxon>Thiotrichales</taxon>
        <taxon>Piscirickettsiaceae</taxon>
        <taxon>Thiomicrorhabdus</taxon>
    </lineage>
</organism>